<name>A0A0A1GY61_9LACO</name>
<dbReference type="CDD" id="cd07067">
    <property type="entry name" value="HP_PGM_like"/>
    <property type="match status" value="1"/>
</dbReference>
<feature type="binding site" evidence="3">
    <location>
        <begin position="10"/>
        <end position="17"/>
    </location>
    <ligand>
        <name>substrate</name>
    </ligand>
</feature>
<keyword evidence="1" id="KW-0378">Hydrolase</keyword>
<evidence type="ECO:0000313" key="5">
    <source>
        <dbReference type="EMBL" id="BAP85406.1"/>
    </source>
</evidence>
<dbReference type="STRING" id="1291742.LOOC260_108660"/>
<dbReference type="HOGENOM" id="CLU_033323_9_0_9"/>
<evidence type="ECO:0000313" key="6">
    <source>
        <dbReference type="Proteomes" id="UP000031620"/>
    </source>
</evidence>
<dbReference type="SUPFAM" id="SSF53254">
    <property type="entry name" value="Phosphoglycerate mutase-like"/>
    <property type="match status" value="1"/>
</dbReference>
<sequence length="213" mass="24085">MANLTVYVIRHGETLLNSFNRMQGWCDSDLTKKGRQDAIKTGQTLSSVHFDYAYSSDLNRAIDTKNLILQQLDQVPPVSKVNSDFREVLFGYFEGLDSDATWKQVGQPAGYNTQEEIIADKGLIEARRLMHLADPSNLAETYAQVIKRWQAGLNQLRKDAHDNANILLVTHGTFIRTLADYHHINTLDNYPKNGGISILKLSDNDSQLITYNE</sequence>
<feature type="active site" description="Proton donor/acceptor" evidence="2">
    <location>
        <position position="87"/>
    </location>
</feature>
<dbReference type="SMART" id="SM00855">
    <property type="entry name" value="PGAM"/>
    <property type="match status" value="1"/>
</dbReference>
<dbReference type="Pfam" id="PF00300">
    <property type="entry name" value="His_Phos_1"/>
    <property type="match status" value="1"/>
</dbReference>
<dbReference type="GO" id="GO:0004331">
    <property type="term" value="F:fructose-2,6-bisphosphate 2-phosphatase activity"/>
    <property type="evidence" value="ECO:0007669"/>
    <property type="project" value="TreeGrafter"/>
</dbReference>
<dbReference type="GO" id="GO:0005829">
    <property type="term" value="C:cytosol"/>
    <property type="evidence" value="ECO:0007669"/>
    <property type="project" value="TreeGrafter"/>
</dbReference>
<feature type="active site" description="Tele-phosphohistidine intermediate" evidence="2">
    <location>
        <position position="11"/>
    </location>
</feature>
<accession>A0A0A1GY61</accession>
<dbReference type="PIRSF" id="PIRSF000709">
    <property type="entry name" value="6PFK_2-Ptase"/>
    <property type="match status" value="1"/>
</dbReference>
<evidence type="ECO:0000256" key="4">
    <source>
        <dbReference type="PIRSR" id="PIRSR613078-3"/>
    </source>
</evidence>
<evidence type="ECO:0000256" key="2">
    <source>
        <dbReference type="PIRSR" id="PIRSR613078-1"/>
    </source>
</evidence>
<evidence type="ECO:0000256" key="1">
    <source>
        <dbReference type="ARBA" id="ARBA00022801"/>
    </source>
</evidence>
<dbReference type="AlphaFoldDB" id="A0A0A1GY61"/>
<dbReference type="InterPro" id="IPR013078">
    <property type="entry name" value="His_Pase_superF_clade-1"/>
</dbReference>
<dbReference type="Gene3D" id="3.40.50.1240">
    <property type="entry name" value="Phosphoglycerate mutase-like"/>
    <property type="match status" value="1"/>
</dbReference>
<dbReference type="PANTHER" id="PTHR46517:SF1">
    <property type="entry name" value="FRUCTOSE-2,6-BISPHOSPHATASE TIGAR"/>
    <property type="match status" value="1"/>
</dbReference>
<evidence type="ECO:0000256" key="3">
    <source>
        <dbReference type="PIRSR" id="PIRSR613078-2"/>
    </source>
</evidence>
<proteinExistence type="predicted"/>
<dbReference type="GO" id="GO:0045820">
    <property type="term" value="P:negative regulation of glycolytic process"/>
    <property type="evidence" value="ECO:0007669"/>
    <property type="project" value="TreeGrafter"/>
</dbReference>
<dbReference type="PANTHER" id="PTHR46517">
    <property type="entry name" value="FRUCTOSE-2,6-BISPHOSPHATASE TIGAR"/>
    <property type="match status" value="1"/>
</dbReference>
<feature type="binding site" evidence="3">
    <location>
        <position position="60"/>
    </location>
    <ligand>
        <name>substrate</name>
    </ligand>
</feature>
<dbReference type="GO" id="GO:0043456">
    <property type="term" value="P:regulation of pentose-phosphate shunt"/>
    <property type="evidence" value="ECO:0007669"/>
    <property type="project" value="TreeGrafter"/>
</dbReference>
<reference evidence="5 6" key="1">
    <citation type="submission" date="2014-11" db="EMBL/GenBank/DDBJ databases">
        <title>Complete genome sequence and analysis of Lactobacillus hokkaidonensis LOOC260T.</title>
        <authorList>
            <person name="Tanizawa Y."/>
            <person name="Tohno M."/>
            <person name="Kaminuma E."/>
            <person name="Nakamura Y."/>
            <person name="Arita M."/>
        </authorList>
    </citation>
    <scope>NUCLEOTIDE SEQUENCE [LARGE SCALE GENOMIC DNA]</scope>
    <source>
        <strain evidence="5 6">LOOC260</strain>
    </source>
</reference>
<gene>
    <name evidence="5" type="ORF">LOOC260_108660</name>
</gene>
<protein>
    <submittedName>
        <fullName evidence="5">Alpha-ribazole phosphatase</fullName>
    </submittedName>
</protein>
<dbReference type="PROSITE" id="PS00175">
    <property type="entry name" value="PG_MUTASE"/>
    <property type="match status" value="1"/>
</dbReference>
<dbReference type="InterPro" id="IPR029033">
    <property type="entry name" value="His_PPase_superfam"/>
</dbReference>
<organism evidence="5 6">
    <name type="scientific">Paucilactobacillus hokkaidonensis JCM 18461</name>
    <dbReference type="NCBI Taxonomy" id="1291742"/>
    <lineage>
        <taxon>Bacteria</taxon>
        <taxon>Bacillati</taxon>
        <taxon>Bacillota</taxon>
        <taxon>Bacilli</taxon>
        <taxon>Lactobacillales</taxon>
        <taxon>Lactobacillaceae</taxon>
        <taxon>Paucilactobacillus</taxon>
    </lineage>
</organism>
<dbReference type="Proteomes" id="UP000031620">
    <property type="component" value="Chromosome"/>
</dbReference>
<dbReference type="InterPro" id="IPR051695">
    <property type="entry name" value="Phosphoglycerate_Mutase"/>
</dbReference>
<dbReference type="InterPro" id="IPR001345">
    <property type="entry name" value="PG/BPGM_mutase_AS"/>
</dbReference>
<dbReference type="EMBL" id="AP014680">
    <property type="protein sequence ID" value="BAP85406.1"/>
    <property type="molecule type" value="Genomic_DNA"/>
</dbReference>
<dbReference type="RefSeq" id="WP_041093262.1">
    <property type="nucleotide sequence ID" value="NZ_AP014680.1"/>
</dbReference>
<feature type="site" description="Transition state stabilizer" evidence="4">
    <location>
        <position position="171"/>
    </location>
</feature>
<dbReference type="KEGG" id="lho:LOOC260_108660"/>